<accession>A0A367UI74</accession>
<feature type="compositionally biased region" description="Basic and acidic residues" evidence="1">
    <location>
        <begin position="44"/>
        <end position="57"/>
    </location>
</feature>
<dbReference type="AlphaFoldDB" id="A0A367UI74"/>
<dbReference type="EMBL" id="JPWA01000001">
    <property type="protein sequence ID" value="RCK07721.1"/>
    <property type="molecule type" value="Genomic_DNA"/>
</dbReference>
<keyword evidence="3" id="KW-1185">Reference proteome</keyword>
<evidence type="ECO:0000313" key="2">
    <source>
        <dbReference type="EMBL" id="RCK07721.1"/>
    </source>
</evidence>
<reference evidence="2 3" key="1">
    <citation type="submission" date="2014-07" db="EMBL/GenBank/DDBJ databases">
        <title>Draft genome sequence of Thalassospira xianhensis P-4 (MCCC 1A02616).</title>
        <authorList>
            <person name="Lai Q."/>
            <person name="Shao Z."/>
        </authorList>
    </citation>
    <scope>NUCLEOTIDE SEQUENCE [LARGE SCALE GENOMIC DNA]</scope>
    <source>
        <strain evidence="2 3">MCCC 1A02616</strain>
    </source>
</reference>
<organism evidence="2 3">
    <name type="scientific">Thalassospira xianhensis MCCC 1A02616</name>
    <dbReference type="NCBI Taxonomy" id="1177929"/>
    <lineage>
        <taxon>Bacteria</taxon>
        <taxon>Pseudomonadati</taxon>
        <taxon>Pseudomonadota</taxon>
        <taxon>Alphaproteobacteria</taxon>
        <taxon>Rhodospirillales</taxon>
        <taxon>Thalassospiraceae</taxon>
        <taxon>Thalassospira</taxon>
    </lineage>
</organism>
<proteinExistence type="predicted"/>
<evidence type="ECO:0000313" key="3">
    <source>
        <dbReference type="Proteomes" id="UP000252419"/>
    </source>
</evidence>
<gene>
    <name evidence="2" type="ORF">TH5_01235</name>
</gene>
<dbReference type="Proteomes" id="UP000252419">
    <property type="component" value="Unassembled WGS sequence"/>
</dbReference>
<protein>
    <submittedName>
        <fullName evidence="2">Uncharacterized protein</fullName>
    </submittedName>
</protein>
<evidence type="ECO:0000256" key="1">
    <source>
        <dbReference type="SAM" id="MobiDB-lite"/>
    </source>
</evidence>
<comment type="caution">
    <text evidence="2">The sequence shown here is derived from an EMBL/GenBank/DDBJ whole genome shotgun (WGS) entry which is preliminary data.</text>
</comment>
<feature type="region of interest" description="Disordered" evidence="1">
    <location>
        <begin position="42"/>
        <end position="64"/>
    </location>
</feature>
<sequence>MFDVDVYHQSFVEPKRAKRIHHRKRMEAKALNYANSNHLFGEPDLNRDRVKTKDTKGQRQQGLTSWASVEEARRAWAKTHRDTLKDCQCCLCSNPRARFNTPTIQEHRAALSQEEQLQEYLAA</sequence>
<name>A0A367UI74_9PROT</name>
<dbReference type="RefSeq" id="WP_147250018.1">
    <property type="nucleotide sequence ID" value="NZ_JPWA01000001.1"/>
</dbReference>